<sequence>MILYGGSGHAKVIFDCLDARGITVLGVFDDNPDLRTFQNMPFLGAYNPQILDKEKVIIAIGNNRIRQTLSQRITHSFGTVVHPSAEVSRFVKGIGDGTVIFHRAVVQADTYVGEHCIINTASSVDHDCILEDLVHISPNATLCGGVKVGKGTHIGASATVIPGVRIGEWCVIGAGAVVTQDIPDFAVAVGVPARVIRQIGNTVAKE</sequence>
<dbReference type="Proteomes" id="UP001232063">
    <property type="component" value="Unassembled WGS sequence"/>
</dbReference>
<dbReference type="InterPro" id="IPR041561">
    <property type="entry name" value="PglD_N"/>
</dbReference>
<dbReference type="InterPro" id="IPR001451">
    <property type="entry name" value="Hexapep"/>
</dbReference>
<dbReference type="InterPro" id="IPR020019">
    <property type="entry name" value="AcTrfase_PglD-like"/>
</dbReference>
<dbReference type="NCBIfam" id="TIGR03570">
    <property type="entry name" value="NeuD_NnaD"/>
    <property type="match status" value="1"/>
</dbReference>
<dbReference type="Gene3D" id="3.40.50.20">
    <property type="match status" value="1"/>
</dbReference>
<keyword evidence="6" id="KW-1185">Reference proteome</keyword>
<protein>
    <submittedName>
        <fullName evidence="5">Acetyltransferase</fullName>
    </submittedName>
</protein>
<name>A0AAE3R4E1_9BACT</name>
<dbReference type="RefSeq" id="WP_314514043.1">
    <property type="nucleotide sequence ID" value="NZ_JASJOU010000008.1"/>
</dbReference>
<comment type="caution">
    <text evidence="5">The sequence shown here is derived from an EMBL/GenBank/DDBJ whole genome shotgun (WGS) entry which is preliminary data.</text>
</comment>
<reference evidence="5" key="1">
    <citation type="submission" date="2023-05" db="EMBL/GenBank/DDBJ databases">
        <authorList>
            <person name="Zhang X."/>
        </authorList>
    </citation>
    <scope>NUCLEOTIDE SEQUENCE</scope>
    <source>
        <strain evidence="5">BD1B2-1</strain>
    </source>
</reference>
<dbReference type="CDD" id="cd03360">
    <property type="entry name" value="LbH_AT_putative"/>
    <property type="match status" value="1"/>
</dbReference>
<dbReference type="Gene3D" id="2.160.10.10">
    <property type="entry name" value="Hexapeptide repeat proteins"/>
    <property type="match status" value="1"/>
</dbReference>
<evidence type="ECO:0000313" key="6">
    <source>
        <dbReference type="Proteomes" id="UP001232063"/>
    </source>
</evidence>
<feature type="binding site" evidence="3">
    <location>
        <position position="61"/>
    </location>
    <ligand>
        <name>substrate</name>
    </ligand>
</feature>
<feature type="active site" description="Proton acceptor" evidence="2">
    <location>
        <position position="126"/>
    </location>
</feature>
<organism evidence="5 6">
    <name type="scientific">Xanthocytophaga agilis</name>
    <dbReference type="NCBI Taxonomy" id="3048010"/>
    <lineage>
        <taxon>Bacteria</taxon>
        <taxon>Pseudomonadati</taxon>
        <taxon>Bacteroidota</taxon>
        <taxon>Cytophagia</taxon>
        <taxon>Cytophagales</taxon>
        <taxon>Rhodocytophagaceae</taxon>
        <taxon>Xanthocytophaga</taxon>
    </lineage>
</organism>
<gene>
    <name evidence="5" type="ORF">QNI22_22320</name>
</gene>
<feature type="domain" description="PglD N-terminal" evidence="4">
    <location>
        <begin position="2"/>
        <end position="72"/>
    </location>
</feature>
<dbReference type="PANTHER" id="PTHR43300:SF7">
    <property type="entry name" value="UDP-N-ACETYLBACILLOSAMINE N-ACETYLTRANSFERASE"/>
    <property type="match status" value="1"/>
</dbReference>
<feature type="binding site" evidence="3">
    <location>
        <position position="135"/>
    </location>
    <ligand>
        <name>acetyl-CoA</name>
        <dbReference type="ChEBI" id="CHEBI:57288"/>
    </ligand>
</feature>
<dbReference type="InterPro" id="IPR011004">
    <property type="entry name" value="Trimer_LpxA-like_sf"/>
</dbReference>
<accession>A0AAE3R4E1</accession>
<evidence type="ECO:0000256" key="2">
    <source>
        <dbReference type="PIRSR" id="PIRSR620019-1"/>
    </source>
</evidence>
<dbReference type="SUPFAM" id="SSF51161">
    <property type="entry name" value="Trimeric LpxA-like enzymes"/>
    <property type="match status" value="1"/>
</dbReference>
<feature type="site" description="Increases basicity of active site His" evidence="2">
    <location>
        <position position="127"/>
    </location>
</feature>
<proteinExistence type="inferred from homology"/>
<dbReference type="EMBL" id="JASJOU010000008">
    <property type="protein sequence ID" value="MDJ1503421.1"/>
    <property type="molecule type" value="Genomic_DNA"/>
</dbReference>
<comment type="similarity">
    <text evidence="1">Belongs to the transferase hexapeptide repeat family.</text>
</comment>
<dbReference type="Pfam" id="PF00132">
    <property type="entry name" value="Hexapep"/>
    <property type="match status" value="1"/>
</dbReference>
<dbReference type="InterPro" id="IPR050179">
    <property type="entry name" value="Trans_hexapeptide_repeat"/>
</dbReference>
<evidence type="ECO:0000259" key="4">
    <source>
        <dbReference type="Pfam" id="PF17836"/>
    </source>
</evidence>
<dbReference type="AlphaFoldDB" id="A0AAE3R4E1"/>
<dbReference type="Pfam" id="PF17836">
    <property type="entry name" value="PglD_N"/>
    <property type="match status" value="1"/>
</dbReference>
<evidence type="ECO:0000256" key="3">
    <source>
        <dbReference type="PIRSR" id="PIRSR620019-2"/>
    </source>
</evidence>
<evidence type="ECO:0000313" key="5">
    <source>
        <dbReference type="EMBL" id="MDJ1503421.1"/>
    </source>
</evidence>
<dbReference type="PANTHER" id="PTHR43300">
    <property type="entry name" value="ACETYLTRANSFERASE"/>
    <property type="match status" value="1"/>
</dbReference>
<evidence type="ECO:0000256" key="1">
    <source>
        <dbReference type="ARBA" id="ARBA00007274"/>
    </source>
</evidence>
<feature type="binding site" evidence="3">
    <location>
        <begin position="7"/>
        <end position="9"/>
    </location>
    <ligand>
        <name>substrate</name>
    </ligand>
</feature>